<dbReference type="InterPro" id="IPR017926">
    <property type="entry name" value="GATASE"/>
</dbReference>
<proteinExistence type="inferred from homology"/>
<dbReference type="SUPFAM" id="SSF52317">
    <property type="entry name" value="Class I glutamine amidotransferase-like"/>
    <property type="match status" value="1"/>
</dbReference>
<dbReference type="NCBIfam" id="NF003792">
    <property type="entry name" value="PRK05380.1"/>
    <property type="match status" value="1"/>
</dbReference>
<dbReference type="CDD" id="cd01746">
    <property type="entry name" value="GATase1_CTP_Synthase"/>
    <property type="match status" value="1"/>
</dbReference>
<dbReference type="GO" id="GO:0005524">
    <property type="term" value="F:ATP binding"/>
    <property type="evidence" value="ECO:0007669"/>
    <property type="project" value="UniProtKB-KW"/>
</dbReference>
<dbReference type="Gene3D" id="3.40.50.880">
    <property type="match status" value="1"/>
</dbReference>
<keyword evidence="4 9" id="KW-0547">Nucleotide-binding</keyword>
<dbReference type="GO" id="GO:0019856">
    <property type="term" value="P:pyrimidine nucleobase biosynthetic process"/>
    <property type="evidence" value="ECO:0007669"/>
    <property type="project" value="TreeGrafter"/>
</dbReference>
<dbReference type="FunFam" id="3.40.50.880:FF:000005">
    <property type="entry name" value="CTP synthase"/>
    <property type="match status" value="1"/>
</dbReference>
<dbReference type="AlphaFoldDB" id="A0AAJ7WJP1"/>
<comment type="pathway">
    <text evidence="1 9">Pyrimidine metabolism; CTP biosynthesis via de novo pathway; CTP from UDP: step 2/2.</text>
</comment>
<dbReference type="GO" id="GO:0097268">
    <property type="term" value="C:cytoophidium"/>
    <property type="evidence" value="ECO:0007669"/>
    <property type="project" value="TreeGrafter"/>
</dbReference>
<dbReference type="Pfam" id="PF00117">
    <property type="entry name" value="GATase"/>
    <property type="match status" value="1"/>
</dbReference>
<dbReference type="CDD" id="cd03113">
    <property type="entry name" value="CTPS_N"/>
    <property type="match status" value="1"/>
</dbReference>
<name>A0AAJ7WJP1_PETMA</name>
<sequence length="578" mass="64161">MKYILVTGGVISGIGKGIIASSVGTILKACGLRVTAIKIDPYINIDAGTFSPYEHGEVFVLDDGGEVDLDLGNYERFLDINLYRDNNITTGKVYQQVITKERRGDYLGKTVQVVPHITDAVQEWVMSQAKVPVDARGEEPQVCVIELGGTIGDIEGMPFVEAFRQFQFRVQRENFANIHVSLVPQPGATGEQKTKPTQNSVRELRGLGLSPDLVVCRCESPLSLSVKEKVAMFCHVGPEQVMCVHDVSCVYRVPLLLESQGVVQYFRQRLNLPIPLTQPPRRLSKWREMANRSDRMLKSVAITLVGKYVRLSDSYASVVKALEHAALAMNHRLQLSYVDSADLEAGVQSTDPVKYHEAWQKLCSADGVLVPGGFGIRGTEGKISAVSWARKNNKPFLGVCLGMQLAVIEFARHQLGWTDANSTEFDPDTKHPVVVDMPEHNPGDMGGTMRLGKRTTIFKTSNSVLRQLYGNKDSVDERHRHRYEVNPVLVPEFESRGLRFVGQDADGVRMEVLELDDHPFFVGVQFHPEFTSRPMSPSPVYLGLLLSAAGKLQSFLQRGCRLSPRDDYSDVSDDGDSL</sequence>
<keyword evidence="5 9" id="KW-0067">ATP-binding</keyword>
<dbReference type="NCBIfam" id="TIGR00337">
    <property type="entry name" value="PyrG"/>
    <property type="match status" value="1"/>
</dbReference>
<dbReference type="Gene3D" id="3.40.50.300">
    <property type="entry name" value="P-loop containing nucleotide triphosphate hydrolases"/>
    <property type="match status" value="1"/>
</dbReference>
<feature type="domain" description="Glutamine amidotransferase" evidence="10">
    <location>
        <begin position="311"/>
        <end position="541"/>
    </location>
</feature>
<dbReference type="PROSITE" id="PS51273">
    <property type="entry name" value="GATASE_TYPE_1"/>
    <property type="match status" value="1"/>
</dbReference>
<evidence type="ECO:0000256" key="2">
    <source>
        <dbReference type="ARBA" id="ARBA00007533"/>
    </source>
</evidence>
<accession>A0AAJ7WJP1</accession>
<dbReference type="FunFam" id="3.40.50.300:FF:000207">
    <property type="entry name" value="CTP synthase"/>
    <property type="match status" value="1"/>
</dbReference>
<dbReference type="RefSeq" id="XP_032799972.1">
    <property type="nucleotide sequence ID" value="XM_032944081.1"/>
</dbReference>
<dbReference type="GO" id="GO:0005737">
    <property type="term" value="C:cytoplasm"/>
    <property type="evidence" value="ECO:0007669"/>
    <property type="project" value="TreeGrafter"/>
</dbReference>
<keyword evidence="7 9" id="KW-0665">Pyrimidine biosynthesis</keyword>
<keyword evidence="3 9" id="KW-0436">Ligase</keyword>
<evidence type="ECO:0000256" key="7">
    <source>
        <dbReference type="ARBA" id="ARBA00022975"/>
    </source>
</evidence>
<evidence type="ECO:0000256" key="5">
    <source>
        <dbReference type="ARBA" id="ARBA00022840"/>
    </source>
</evidence>
<dbReference type="EC" id="6.3.4.2" evidence="9"/>
<dbReference type="InterPro" id="IPR033828">
    <property type="entry name" value="GATase1_CTP_Synthase"/>
</dbReference>
<comment type="similarity">
    <text evidence="2 9">Belongs to the CTP synthase family.</text>
</comment>
<evidence type="ECO:0000259" key="11">
    <source>
        <dbReference type="Pfam" id="PF06418"/>
    </source>
</evidence>
<protein>
    <recommendedName>
        <fullName evidence="9">CTP synthase</fullName>
        <ecNumber evidence="9">6.3.4.2</ecNumber>
    </recommendedName>
    <alternativeName>
        <fullName evidence="9">UTP--ammonia ligase</fullName>
    </alternativeName>
</protein>
<organism evidence="12 13">
    <name type="scientific">Petromyzon marinus</name>
    <name type="common">Sea lamprey</name>
    <dbReference type="NCBI Taxonomy" id="7757"/>
    <lineage>
        <taxon>Eukaryota</taxon>
        <taxon>Metazoa</taxon>
        <taxon>Chordata</taxon>
        <taxon>Craniata</taxon>
        <taxon>Vertebrata</taxon>
        <taxon>Cyclostomata</taxon>
        <taxon>Hyperoartia</taxon>
        <taxon>Petromyzontiformes</taxon>
        <taxon>Petromyzontidae</taxon>
        <taxon>Petromyzon</taxon>
    </lineage>
</organism>
<reference evidence="13" key="1">
    <citation type="submission" date="2025-08" db="UniProtKB">
        <authorList>
            <consortium name="RefSeq"/>
        </authorList>
    </citation>
    <scope>IDENTIFICATION</scope>
    <source>
        <tissue evidence="13">Sperm</tissue>
    </source>
</reference>
<dbReference type="GO" id="GO:0044210">
    <property type="term" value="P:'de novo' CTP biosynthetic process"/>
    <property type="evidence" value="ECO:0007669"/>
    <property type="project" value="UniProtKB-UniRule"/>
</dbReference>
<evidence type="ECO:0000256" key="1">
    <source>
        <dbReference type="ARBA" id="ARBA00005171"/>
    </source>
</evidence>
<dbReference type="PANTHER" id="PTHR11550:SF0">
    <property type="entry name" value="CTP SYNTHASE-RELATED"/>
    <property type="match status" value="1"/>
</dbReference>
<dbReference type="Pfam" id="PF06418">
    <property type="entry name" value="CTP_synth_N"/>
    <property type="match status" value="1"/>
</dbReference>
<dbReference type="GO" id="GO:0042802">
    <property type="term" value="F:identical protein binding"/>
    <property type="evidence" value="ECO:0007669"/>
    <property type="project" value="TreeGrafter"/>
</dbReference>
<evidence type="ECO:0000313" key="13">
    <source>
        <dbReference type="RefSeq" id="XP_032799972.1"/>
    </source>
</evidence>
<evidence type="ECO:0000259" key="10">
    <source>
        <dbReference type="Pfam" id="PF00117"/>
    </source>
</evidence>
<dbReference type="SUPFAM" id="SSF52540">
    <property type="entry name" value="P-loop containing nucleoside triphosphate hydrolases"/>
    <property type="match status" value="1"/>
</dbReference>
<evidence type="ECO:0000256" key="4">
    <source>
        <dbReference type="ARBA" id="ARBA00022741"/>
    </source>
</evidence>
<gene>
    <name evidence="13" type="primary">LOC116936942</name>
</gene>
<evidence type="ECO:0000256" key="8">
    <source>
        <dbReference type="ARBA" id="ARBA00047781"/>
    </source>
</evidence>
<dbReference type="InterPro" id="IPR029062">
    <property type="entry name" value="Class_I_gatase-like"/>
</dbReference>
<dbReference type="InterPro" id="IPR004468">
    <property type="entry name" value="CTP_synthase"/>
</dbReference>
<evidence type="ECO:0000313" key="12">
    <source>
        <dbReference type="Proteomes" id="UP001318040"/>
    </source>
</evidence>
<evidence type="ECO:0000256" key="9">
    <source>
        <dbReference type="RuleBase" id="RU810713"/>
    </source>
</evidence>
<dbReference type="PANTHER" id="PTHR11550">
    <property type="entry name" value="CTP SYNTHASE"/>
    <property type="match status" value="1"/>
</dbReference>
<keyword evidence="12" id="KW-1185">Reference proteome</keyword>
<dbReference type="HAMAP" id="MF_01227">
    <property type="entry name" value="PyrG"/>
    <property type="match status" value="1"/>
</dbReference>
<dbReference type="InterPro" id="IPR017456">
    <property type="entry name" value="CTP_synthase_N"/>
</dbReference>
<evidence type="ECO:0000256" key="3">
    <source>
        <dbReference type="ARBA" id="ARBA00022598"/>
    </source>
</evidence>
<comment type="catalytic activity">
    <reaction evidence="8 9">
        <text>UTP + L-glutamine + ATP + H2O = CTP + L-glutamate + ADP + phosphate + 2 H(+)</text>
        <dbReference type="Rhea" id="RHEA:26426"/>
        <dbReference type="ChEBI" id="CHEBI:15377"/>
        <dbReference type="ChEBI" id="CHEBI:15378"/>
        <dbReference type="ChEBI" id="CHEBI:29985"/>
        <dbReference type="ChEBI" id="CHEBI:30616"/>
        <dbReference type="ChEBI" id="CHEBI:37563"/>
        <dbReference type="ChEBI" id="CHEBI:43474"/>
        <dbReference type="ChEBI" id="CHEBI:46398"/>
        <dbReference type="ChEBI" id="CHEBI:58359"/>
        <dbReference type="ChEBI" id="CHEBI:456216"/>
        <dbReference type="EC" id="6.3.4.2"/>
    </reaction>
</comment>
<feature type="domain" description="CTP synthase N-terminal" evidence="11">
    <location>
        <begin position="2"/>
        <end position="272"/>
    </location>
</feature>
<dbReference type="GO" id="GO:0003883">
    <property type="term" value="F:CTP synthase activity"/>
    <property type="evidence" value="ECO:0007669"/>
    <property type="project" value="UniProtKB-UniRule"/>
</dbReference>
<evidence type="ECO:0000256" key="6">
    <source>
        <dbReference type="ARBA" id="ARBA00022962"/>
    </source>
</evidence>
<dbReference type="InterPro" id="IPR027417">
    <property type="entry name" value="P-loop_NTPase"/>
</dbReference>
<dbReference type="Proteomes" id="UP001318040">
    <property type="component" value="Chromosome 85"/>
</dbReference>
<keyword evidence="6 9" id="KW-0315">Glutamine amidotransferase</keyword>
<comment type="function">
    <text evidence="9">Catalyzes the ATP-dependent amination of UTP to CTP with either L-glutamine or ammonia as the source of nitrogen.</text>
</comment>